<dbReference type="FunFam" id="2.170.130.10:FF:000003">
    <property type="entry name" value="SusC/RagA family TonB-linked outer membrane protein"/>
    <property type="match status" value="1"/>
</dbReference>
<keyword evidence="1 2" id="KW-0472">Membrane</keyword>
<keyword evidence="1" id="KW-0813">Transport</keyword>
<dbReference type="GO" id="GO:0009279">
    <property type="term" value="C:cell outer membrane"/>
    <property type="evidence" value="ECO:0007669"/>
    <property type="project" value="UniProtKB-SubCell"/>
</dbReference>
<keyword evidence="6" id="KW-1185">Reference proteome</keyword>
<dbReference type="InterPro" id="IPR037066">
    <property type="entry name" value="Plug_dom_sf"/>
</dbReference>
<gene>
    <name evidence="5" type="ORF">SAMN05443144_103154</name>
</gene>
<organism evidence="5 6">
    <name type="scientific">Fodinibius roseus</name>
    <dbReference type="NCBI Taxonomy" id="1194090"/>
    <lineage>
        <taxon>Bacteria</taxon>
        <taxon>Pseudomonadati</taxon>
        <taxon>Balneolota</taxon>
        <taxon>Balneolia</taxon>
        <taxon>Balneolales</taxon>
        <taxon>Balneolaceae</taxon>
        <taxon>Fodinibius</taxon>
    </lineage>
</organism>
<protein>
    <submittedName>
        <fullName evidence="5">TonB-linked outer membrane protein, SusC/RagA family</fullName>
    </submittedName>
</protein>
<dbReference type="NCBIfam" id="TIGR04057">
    <property type="entry name" value="SusC_RagA_signa"/>
    <property type="match status" value="1"/>
</dbReference>
<comment type="similarity">
    <text evidence="1 2">Belongs to the TonB-dependent receptor family.</text>
</comment>
<dbReference type="Pfam" id="PF07715">
    <property type="entry name" value="Plug"/>
    <property type="match status" value="1"/>
</dbReference>
<dbReference type="SUPFAM" id="SSF49464">
    <property type="entry name" value="Carboxypeptidase regulatory domain-like"/>
    <property type="match status" value="1"/>
</dbReference>
<dbReference type="NCBIfam" id="TIGR04056">
    <property type="entry name" value="OMP_RagA_SusC"/>
    <property type="match status" value="1"/>
</dbReference>
<evidence type="ECO:0000259" key="4">
    <source>
        <dbReference type="Pfam" id="PF07715"/>
    </source>
</evidence>
<dbReference type="Gene3D" id="2.60.40.1120">
    <property type="entry name" value="Carboxypeptidase-like, regulatory domain"/>
    <property type="match status" value="1"/>
</dbReference>
<evidence type="ECO:0000256" key="2">
    <source>
        <dbReference type="RuleBase" id="RU003357"/>
    </source>
</evidence>
<comment type="subcellular location">
    <subcellularLocation>
        <location evidence="1">Cell outer membrane</location>
        <topology evidence="1">Multi-pass membrane protein</topology>
    </subcellularLocation>
</comment>
<dbReference type="InterPro" id="IPR039426">
    <property type="entry name" value="TonB-dep_rcpt-like"/>
</dbReference>
<keyword evidence="1" id="KW-0812">Transmembrane</keyword>
<evidence type="ECO:0000259" key="3">
    <source>
        <dbReference type="Pfam" id="PF00593"/>
    </source>
</evidence>
<dbReference type="Pfam" id="PF13715">
    <property type="entry name" value="CarbopepD_reg_2"/>
    <property type="match status" value="1"/>
</dbReference>
<dbReference type="PROSITE" id="PS51257">
    <property type="entry name" value="PROKAR_LIPOPROTEIN"/>
    <property type="match status" value="1"/>
</dbReference>
<sequence>MGITYRQSSGKLNGVGFIWFCLLLSCSVSVAWAQNSNHLVRGTVTAAEDAGSLPGVNVMVKGTTIGASTDSKGRFEVYAPSIRDTLVFSFIGYQTREVAINGRSVLDVALRSRAISGEEVVVIGYGEQKKSTLTESASAIDGEEIAARPTANLSQSLQGTLPGLNITQSSGDPASAPNINIRGFTSINGGNPLVLIDGVEGDINEINPKDVESVTVLKDASASAIYGARAAFGVVLVTTKSPRSGRAQVSYSNNFGWQTTTTNTDFVTDPYRAARLVDESFRVTTGNSYTGYTEEDYEQLQRRSGDPSLPDVVVDNRNGREQYIYYGNTDWWNTMFRRFHPTQTHDLSISGGSDRLSVSLSGRMYRNAGILKVQDDTYDSYNGRAKIDYQVNDWLRLSDNIHLNSSEQVRHGGSMYGWGEPWGSLIWVHALPSYVPRNPDGTATFRTELNNYTIGDGVFASLLYGKSKQIINNRELGNTIEATVTPADNVEIVTDYTTRVEYYRESRRNTRVPWSVHPGEIEYLGNDQLREYRNEDTYTAFNIYAKYAHETGDHSFEETIGLNNEQAKYESVQARKRNSISDDLNALDLGTGASEAYGSAREWAVLGYFFRLNYNFDERYLLEVNGRYDATSRFPEEHRWGFFPSVSAGWMISNEDFFSGLTGAVSQLKIRGSYGSLGNQQVATYAYTPTLNKGTADYLINDSKLEYIDPPELNPRDITWEEVNTINMGMDLGLWSSKLTASVDLYQRSTLGMLTQGRTLPAVLGTSSPEENAADLRTRGFEVQLGYQNTFDVGGQPLNLALKAALSNQKTTITDFDNPNDYLGDYYEGQTIGEIWGYHIDGLFRSEEEIAGHADQTRVNSSINSSPGEYGQLLPGDVKYADLNGDGVIDEGDNTLENPGDRRVIGNATPQFPYSFSVQTEWNNIDLSLFLQGIGKQDWYPDNDSRIFWAMYNRPYDSFQRKDLVNNIWSPENPDAYFPRLRGYTALGSSRQLGAVNDRYLQSVAYLRLKNLTVGYTLPRAWTAGIGSRVRFYFSGENLLTFSKLTDYIDPEAASNGITFSQAEERYGEGSTAQTYPFSKVYSFGINLDF</sequence>
<keyword evidence="1" id="KW-0998">Cell outer membrane</keyword>
<dbReference type="InterPro" id="IPR023997">
    <property type="entry name" value="TonB-dep_OMP_SusC/RagA_CS"/>
</dbReference>
<reference evidence="5 6" key="1">
    <citation type="submission" date="2016-11" db="EMBL/GenBank/DDBJ databases">
        <authorList>
            <person name="Jaros S."/>
            <person name="Januszkiewicz K."/>
            <person name="Wedrychowicz H."/>
        </authorList>
    </citation>
    <scope>NUCLEOTIDE SEQUENCE [LARGE SCALE GENOMIC DNA]</scope>
    <source>
        <strain evidence="5 6">DSM 21986</strain>
    </source>
</reference>
<evidence type="ECO:0000313" key="5">
    <source>
        <dbReference type="EMBL" id="SHE77560.1"/>
    </source>
</evidence>
<feature type="domain" description="TonB-dependent receptor-like beta-barrel" evidence="3">
    <location>
        <begin position="470"/>
        <end position="909"/>
    </location>
</feature>
<dbReference type="RefSeq" id="WP_073059678.1">
    <property type="nucleotide sequence ID" value="NZ_FQUS01000003.1"/>
</dbReference>
<dbReference type="Pfam" id="PF00593">
    <property type="entry name" value="TonB_dep_Rec_b-barrel"/>
    <property type="match status" value="1"/>
</dbReference>
<dbReference type="InterPro" id="IPR023996">
    <property type="entry name" value="TonB-dep_OMP_SusC/RagA"/>
</dbReference>
<keyword evidence="2" id="KW-0798">TonB box</keyword>
<accession>A0A1M4W8S6</accession>
<dbReference type="EMBL" id="FQUS01000003">
    <property type="protein sequence ID" value="SHE77560.1"/>
    <property type="molecule type" value="Genomic_DNA"/>
</dbReference>
<dbReference type="PROSITE" id="PS52016">
    <property type="entry name" value="TONB_DEPENDENT_REC_3"/>
    <property type="match status" value="1"/>
</dbReference>
<dbReference type="InterPro" id="IPR000531">
    <property type="entry name" value="Beta-barrel_TonB"/>
</dbReference>
<dbReference type="STRING" id="1194090.SAMN05443144_103154"/>
<proteinExistence type="inferred from homology"/>
<name>A0A1M4W8S6_9BACT</name>
<feature type="domain" description="TonB-dependent receptor plug" evidence="4">
    <location>
        <begin position="130"/>
        <end position="234"/>
    </location>
</feature>
<evidence type="ECO:0000256" key="1">
    <source>
        <dbReference type="PROSITE-ProRule" id="PRU01360"/>
    </source>
</evidence>
<dbReference type="SUPFAM" id="SSF56935">
    <property type="entry name" value="Porins"/>
    <property type="match status" value="1"/>
</dbReference>
<dbReference type="Proteomes" id="UP000184041">
    <property type="component" value="Unassembled WGS sequence"/>
</dbReference>
<dbReference type="OrthoDB" id="9768177at2"/>
<dbReference type="AlphaFoldDB" id="A0A1M4W8S6"/>
<keyword evidence="1" id="KW-1134">Transmembrane beta strand</keyword>
<evidence type="ECO:0000313" key="6">
    <source>
        <dbReference type="Proteomes" id="UP000184041"/>
    </source>
</evidence>
<dbReference type="Gene3D" id="2.170.130.10">
    <property type="entry name" value="TonB-dependent receptor, plug domain"/>
    <property type="match status" value="1"/>
</dbReference>
<dbReference type="InterPro" id="IPR008969">
    <property type="entry name" value="CarboxyPept-like_regulatory"/>
</dbReference>
<dbReference type="InterPro" id="IPR012910">
    <property type="entry name" value="Plug_dom"/>
</dbReference>